<dbReference type="AlphaFoldDB" id="A0A150U0Y2"/>
<gene>
    <name evidence="2" type="ORF">BE21_11150</name>
</gene>
<keyword evidence="1" id="KW-0812">Transmembrane</keyword>
<comment type="caution">
    <text evidence="2">The sequence shown here is derived from an EMBL/GenBank/DDBJ whole genome shotgun (WGS) entry which is preliminary data.</text>
</comment>
<feature type="transmembrane region" description="Helical" evidence="1">
    <location>
        <begin position="61"/>
        <end position="85"/>
    </location>
</feature>
<evidence type="ECO:0000313" key="2">
    <source>
        <dbReference type="EMBL" id="KYG10583.1"/>
    </source>
</evidence>
<evidence type="ECO:0000256" key="1">
    <source>
        <dbReference type="SAM" id="Phobius"/>
    </source>
</evidence>
<accession>A0A150U0Y2</accession>
<keyword evidence="1" id="KW-0472">Membrane</keyword>
<organism evidence="2 3">
    <name type="scientific">Sorangium cellulosum</name>
    <name type="common">Polyangium cellulosum</name>
    <dbReference type="NCBI Taxonomy" id="56"/>
    <lineage>
        <taxon>Bacteria</taxon>
        <taxon>Pseudomonadati</taxon>
        <taxon>Myxococcota</taxon>
        <taxon>Polyangia</taxon>
        <taxon>Polyangiales</taxon>
        <taxon>Polyangiaceae</taxon>
        <taxon>Sorangium</taxon>
    </lineage>
</organism>
<feature type="transmembrane region" description="Helical" evidence="1">
    <location>
        <begin position="26"/>
        <end position="49"/>
    </location>
</feature>
<proteinExistence type="predicted"/>
<keyword evidence="1" id="KW-1133">Transmembrane helix</keyword>
<protein>
    <submittedName>
        <fullName evidence="2">Uncharacterized protein</fullName>
    </submittedName>
</protein>
<dbReference type="EMBL" id="JEME01000298">
    <property type="protein sequence ID" value="KYG10583.1"/>
    <property type="molecule type" value="Genomic_DNA"/>
</dbReference>
<feature type="transmembrane region" description="Helical" evidence="1">
    <location>
        <begin position="206"/>
        <end position="227"/>
    </location>
</feature>
<evidence type="ECO:0000313" key="3">
    <source>
        <dbReference type="Proteomes" id="UP000075502"/>
    </source>
</evidence>
<dbReference type="Proteomes" id="UP000075502">
    <property type="component" value="Unassembled WGS sequence"/>
</dbReference>
<sequence>MPSASRPPFELTSPRVAWRYEAVGRVLGGVALLPIVVPFVGSTMAVVFAEVLDDGSLKRAAFGTLALVLVGVLLAFVLALVSALLSTTAFGLRRPVRVSAGAAGLRLARGATERSIPRATIVSGLVLTEPRVRVELHLRGGRVLEVQVARERDGERLLAALRIGPAERRVAVSLGGVNRELVAGCVGLPVFMALWGAALGAISRPIFGSAALAVAWLALSLGSAWLFRRAARRTEVVVGSDGVRVERPFSSVWLPYTELTAVQARGDRLVLSRRRGEPAVELEAGEDLTDALAQRIREAHASAVGSAAPRCAEALERRGRDLAAWLDDLRKLVSAGDYRATALSPEDVLHTLDDADSPPDRRLGAALLLRIAGYPEARDHIRVAAEATADDALRAALEHAAEEEVDDAALARALRRG</sequence>
<name>A0A150U0Y2_SORCE</name>
<feature type="transmembrane region" description="Helical" evidence="1">
    <location>
        <begin position="181"/>
        <end position="200"/>
    </location>
</feature>
<reference evidence="2 3" key="1">
    <citation type="submission" date="2014-02" db="EMBL/GenBank/DDBJ databases">
        <title>The small core and large imbalanced accessory genome model reveals a collaborative survival strategy of Sorangium cellulosum strains in nature.</title>
        <authorList>
            <person name="Han K."/>
            <person name="Peng R."/>
            <person name="Blom J."/>
            <person name="Li Y.-Z."/>
        </authorList>
    </citation>
    <scope>NUCLEOTIDE SEQUENCE [LARGE SCALE GENOMIC DNA]</scope>
    <source>
        <strain evidence="2 3">So0007-03</strain>
    </source>
</reference>